<evidence type="ECO:0000313" key="1">
    <source>
        <dbReference type="EMBL" id="KIJ62207.1"/>
    </source>
</evidence>
<dbReference type="EMBL" id="KN839856">
    <property type="protein sequence ID" value="KIJ62207.1"/>
    <property type="molecule type" value="Genomic_DNA"/>
</dbReference>
<name>A0A0C9WD67_9AGAM</name>
<keyword evidence="2" id="KW-1185">Reference proteome</keyword>
<sequence length="174" mass="19480">IDRNLTYTRDSLRDPLPRWLSPKIDSHTVCQGCISLYSDVKIALAFLPERQIPFTISEDHADPASVPMVATGSMCVERKAEIVSPSSYALVFLGSEVYCGFVQDQASPAFVSEVEADTMPSPPSPRFAHDDLVPDIVADFISVALPIRIFWKVSLSQMQRRYCVCCSLQTSRYW</sequence>
<reference evidence="1 2" key="1">
    <citation type="submission" date="2014-04" db="EMBL/GenBank/DDBJ databases">
        <title>Evolutionary Origins and Diversification of the Mycorrhizal Mutualists.</title>
        <authorList>
            <consortium name="DOE Joint Genome Institute"/>
            <consortium name="Mycorrhizal Genomics Consortium"/>
            <person name="Kohler A."/>
            <person name="Kuo A."/>
            <person name="Nagy L.G."/>
            <person name="Floudas D."/>
            <person name="Copeland A."/>
            <person name="Barry K.W."/>
            <person name="Cichocki N."/>
            <person name="Veneault-Fourrey C."/>
            <person name="LaButti K."/>
            <person name="Lindquist E.A."/>
            <person name="Lipzen A."/>
            <person name="Lundell T."/>
            <person name="Morin E."/>
            <person name="Murat C."/>
            <person name="Riley R."/>
            <person name="Ohm R."/>
            <person name="Sun H."/>
            <person name="Tunlid A."/>
            <person name="Henrissat B."/>
            <person name="Grigoriev I.V."/>
            <person name="Hibbett D.S."/>
            <person name="Martin F."/>
        </authorList>
    </citation>
    <scope>NUCLEOTIDE SEQUENCE [LARGE SCALE GENOMIC DNA]</scope>
    <source>
        <strain evidence="1 2">MD-312</strain>
    </source>
</reference>
<dbReference type="HOGENOM" id="CLU_1543710_0_0_1"/>
<accession>A0A0C9WD67</accession>
<gene>
    <name evidence="1" type="ORF">HYDPIDRAFT_114656</name>
</gene>
<feature type="non-terminal residue" evidence="1">
    <location>
        <position position="1"/>
    </location>
</feature>
<protein>
    <submittedName>
        <fullName evidence="1">Uncharacterized protein</fullName>
    </submittedName>
</protein>
<dbReference type="Proteomes" id="UP000053820">
    <property type="component" value="Unassembled WGS sequence"/>
</dbReference>
<dbReference type="AlphaFoldDB" id="A0A0C9WD67"/>
<evidence type="ECO:0000313" key="2">
    <source>
        <dbReference type="Proteomes" id="UP000053820"/>
    </source>
</evidence>
<organism evidence="1 2">
    <name type="scientific">Hydnomerulius pinastri MD-312</name>
    <dbReference type="NCBI Taxonomy" id="994086"/>
    <lineage>
        <taxon>Eukaryota</taxon>
        <taxon>Fungi</taxon>
        <taxon>Dikarya</taxon>
        <taxon>Basidiomycota</taxon>
        <taxon>Agaricomycotina</taxon>
        <taxon>Agaricomycetes</taxon>
        <taxon>Agaricomycetidae</taxon>
        <taxon>Boletales</taxon>
        <taxon>Boletales incertae sedis</taxon>
        <taxon>Leucogyrophana</taxon>
    </lineage>
</organism>
<proteinExistence type="predicted"/>